<evidence type="ECO:0000256" key="1">
    <source>
        <dbReference type="SAM" id="Phobius"/>
    </source>
</evidence>
<dbReference type="SUPFAM" id="SSF48239">
    <property type="entry name" value="Terpenoid cyclases/Protein prenyltransferases"/>
    <property type="match status" value="1"/>
</dbReference>
<evidence type="ECO:0000313" key="2">
    <source>
        <dbReference type="EMBL" id="SHJ82889.1"/>
    </source>
</evidence>
<dbReference type="OrthoDB" id="9784836at2"/>
<dbReference type="InParanoid" id="A0A1M6MHA5"/>
<dbReference type="CDD" id="cd00688">
    <property type="entry name" value="ISOPREN_C2_like"/>
    <property type="match status" value="1"/>
</dbReference>
<sequence>MSLHAQLSPEAQAALAAQKRNSTISAIIIALLVFVLLLVILFYIFINPLIKETPEIITFNAGSQVEDRIEKPEVTNQVERKPSAPSSSMAKVIAASTASPTAVPVPDVQITEPQLDFGSGDDFGSGWGDGDGDGTGGGGFGNIPASMKKRCSKADRLERLTKEGGTPECEEAVVNALRWLQKTQNKNGSWTNSQPVGMTGLALLAYLGHCETPNSAEFGQTVNDAIVYLVGIGMKNNGSLAKDLKDKHWPYEHAIATYALAEAYTFCSKQNINIPNLKEVVQMAGNHILNSQHSRTGAWDYNYDMTGGRGGDSSIVCWHLQALKACNHTGLEFRNMSSVVRNALDYLEKCQKGNGGVYYTPGGGKHASMTGGSMLCHQQWGKSARSTVRKAAKFARDVKFGYDTADADLYAHYYYGQAMMNRGGSEWRDYNNKFRDEILKNQAADGSWRKSPGGGQTLNAVAPTFVSGEYSLHYRTCLCTLMLEVYYRFLPGTSAK</sequence>
<keyword evidence="3" id="KW-1185">Reference proteome</keyword>
<accession>A0A1M6MHA5</accession>
<proteinExistence type="predicted"/>
<reference evidence="2 3" key="1">
    <citation type="submission" date="2016-11" db="EMBL/GenBank/DDBJ databases">
        <authorList>
            <person name="Jaros S."/>
            <person name="Januszkiewicz K."/>
            <person name="Wedrychowicz H."/>
        </authorList>
    </citation>
    <scope>NUCLEOTIDE SEQUENCE [LARGE SCALE GENOMIC DNA]</scope>
    <source>
        <strain evidence="2 3">DSM 18772</strain>
    </source>
</reference>
<gene>
    <name evidence="2" type="ORF">SAMN02745181_2734</name>
</gene>
<evidence type="ECO:0008006" key="4">
    <source>
        <dbReference type="Google" id="ProtNLM"/>
    </source>
</evidence>
<organism evidence="2 3">
    <name type="scientific">Rubritalea squalenifaciens DSM 18772</name>
    <dbReference type="NCBI Taxonomy" id="1123071"/>
    <lineage>
        <taxon>Bacteria</taxon>
        <taxon>Pseudomonadati</taxon>
        <taxon>Verrucomicrobiota</taxon>
        <taxon>Verrucomicrobiia</taxon>
        <taxon>Verrucomicrobiales</taxon>
        <taxon>Rubritaleaceae</taxon>
        <taxon>Rubritalea</taxon>
    </lineage>
</organism>
<keyword evidence="1" id="KW-0812">Transmembrane</keyword>
<feature type="transmembrane region" description="Helical" evidence="1">
    <location>
        <begin position="24"/>
        <end position="46"/>
    </location>
</feature>
<name>A0A1M6MHA5_9BACT</name>
<keyword evidence="1" id="KW-0472">Membrane</keyword>
<evidence type="ECO:0000313" key="3">
    <source>
        <dbReference type="Proteomes" id="UP000184510"/>
    </source>
</evidence>
<protein>
    <recommendedName>
        <fullName evidence="4">Squalene cyclase C-terminal domain-containing protein</fullName>
    </recommendedName>
</protein>
<dbReference type="EMBL" id="FQYR01000004">
    <property type="protein sequence ID" value="SHJ82889.1"/>
    <property type="molecule type" value="Genomic_DNA"/>
</dbReference>
<dbReference type="AlphaFoldDB" id="A0A1M6MHA5"/>
<dbReference type="RefSeq" id="WP_143184298.1">
    <property type="nucleotide sequence ID" value="NZ_FQYR01000004.1"/>
</dbReference>
<dbReference type="InterPro" id="IPR008930">
    <property type="entry name" value="Terpenoid_cyclase/PrenylTrfase"/>
</dbReference>
<keyword evidence="1" id="KW-1133">Transmembrane helix</keyword>
<dbReference type="STRING" id="1123071.SAMN02745181_2734"/>
<dbReference type="Gene3D" id="1.50.10.20">
    <property type="match status" value="1"/>
</dbReference>
<dbReference type="Proteomes" id="UP000184510">
    <property type="component" value="Unassembled WGS sequence"/>
</dbReference>